<dbReference type="HOGENOM" id="CLU_008455_11_2_1"/>
<name>A0A059JHM7_TRIIM</name>
<dbReference type="PANTHER" id="PTHR23502:SF74">
    <property type="entry name" value="MAJOR FACILITATOR SUPERFAMILY (MFS) PROFILE DOMAIN-CONTAINING PROTEIN"/>
    <property type="match status" value="1"/>
</dbReference>
<evidence type="ECO:0000256" key="4">
    <source>
        <dbReference type="ARBA" id="ARBA00022989"/>
    </source>
</evidence>
<dbReference type="EMBL" id="AOKY01000075">
    <property type="protein sequence ID" value="KDB27279.1"/>
    <property type="molecule type" value="Genomic_DNA"/>
</dbReference>
<comment type="similarity">
    <text evidence="2">Belongs to the major facilitator superfamily.</text>
</comment>
<evidence type="ECO:0000313" key="9">
    <source>
        <dbReference type="EMBL" id="KDB27279.1"/>
    </source>
</evidence>
<feature type="transmembrane region" description="Helical" evidence="7">
    <location>
        <begin position="90"/>
        <end position="109"/>
    </location>
</feature>
<protein>
    <recommendedName>
        <fullName evidence="8">Major facilitator superfamily (MFS) profile domain-containing protein</fullName>
    </recommendedName>
</protein>
<feature type="transmembrane region" description="Helical" evidence="7">
    <location>
        <begin position="129"/>
        <end position="147"/>
    </location>
</feature>
<dbReference type="OMA" id="KFCIALR"/>
<gene>
    <name evidence="9" type="ORF">H109_00954</name>
</gene>
<evidence type="ECO:0000256" key="2">
    <source>
        <dbReference type="ARBA" id="ARBA00008335"/>
    </source>
</evidence>
<dbReference type="GO" id="GO:0005886">
    <property type="term" value="C:plasma membrane"/>
    <property type="evidence" value="ECO:0007669"/>
    <property type="project" value="UniProtKB-SubCell"/>
</dbReference>
<keyword evidence="4 7" id="KW-1133">Transmembrane helix</keyword>
<reference evidence="9 10" key="1">
    <citation type="submission" date="2014-02" db="EMBL/GenBank/DDBJ databases">
        <title>The Genome Sequence of Trichophyton interdigitale MR816.</title>
        <authorList>
            <consortium name="The Broad Institute Genomics Platform"/>
            <person name="Cuomo C.A."/>
            <person name="White T.C."/>
            <person name="Graser Y."/>
            <person name="Martinez-Rossi N."/>
            <person name="Heitman J."/>
            <person name="Young S.K."/>
            <person name="Zeng Q."/>
            <person name="Gargeya S."/>
            <person name="Abouelleil A."/>
            <person name="Alvarado L."/>
            <person name="Chapman S.B."/>
            <person name="Gainer-Dewar J."/>
            <person name="Goldberg J."/>
            <person name="Griggs A."/>
            <person name="Gujja S."/>
            <person name="Hansen M."/>
            <person name="Howarth C."/>
            <person name="Imamovic A."/>
            <person name="Larimer J."/>
            <person name="Martinez D."/>
            <person name="Murphy C."/>
            <person name="Pearson M.D."/>
            <person name="Persinoti G."/>
            <person name="Poon T."/>
            <person name="Priest M."/>
            <person name="Roberts A.D."/>
            <person name="Saif S."/>
            <person name="Shea T.D."/>
            <person name="Sykes S.N."/>
            <person name="Wortman J."/>
            <person name="Nusbaum C."/>
            <person name="Birren B."/>
        </authorList>
    </citation>
    <scope>NUCLEOTIDE SEQUENCE [LARGE SCALE GENOMIC DNA]</scope>
    <source>
        <strain evidence="9 10">MR816</strain>
    </source>
</reference>
<feature type="transmembrane region" description="Helical" evidence="7">
    <location>
        <begin position="322"/>
        <end position="341"/>
    </location>
</feature>
<keyword evidence="10" id="KW-1185">Reference proteome</keyword>
<feature type="transmembrane region" description="Helical" evidence="7">
    <location>
        <begin position="361"/>
        <end position="383"/>
    </location>
</feature>
<comment type="caution">
    <text evidence="9">The sequence shown here is derived from an EMBL/GenBank/DDBJ whole genome shotgun (WGS) entry which is preliminary data.</text>
</comment>
<dbReference type="PANTHER" id="PTHR23502">
    <property type="entry name" value="MAJOR FACILITATOR SUPERFAMILY"/>
    <property type="match status" value="1"/>
</dbReference>
<evidence type="ECO:0000313" key="10">
    <source>
        <dbReference type="Proteomes" id="UP000024533"/>
    </source>
</evidence>
<feature type="transmembrane region" description="Helical" evidence="7">
    <location>
        <begin position="218"/>
        <end position="243"/>
    </location>
</feature>
<feature type="domain" description="Major facilitator superfamily (MFS) profile" evidence="8">
    <location>
        <begin position="88"/>
        <end position="522"/>
    </location>
</feature>
<evidence type="ECO:0000259" key="8">
    <source>
        <dbReference type="PROSITE" id="PS50850"/>
    </source>
</evidence>
<feature type="transmembrane region" description="Helical" evidence="7">
    <location>
        <begin position="159"/>
        <end position="178"/>
    </location>
</feature>
<feature type="transmembrane region" description="Helical" evidence="7">
    <location>
        <begin position="184"/>
        <end position="206"/>
    </location>
</feature>
<dbReference type="AlphaFoldDB" id="A0A059JHM7"/>
<dbReference type="FunFam" id="1.20.1250.20:FF:000082">
    <property type="entry name" value="MFS multidrug transporter, putative"/>
    <property type="match status" value="1"/>
</dbReference>
<keyword evidence="5 7" id="KW-0472">Membrane</keyword>
<dbReference type="SUPFAM" id="SSF103473">
    <property type="entry name" value="MFS general substrate transporter"/>
    <property type="match status" value="1"/>
</dbReference>
<evidence type="ECO:0000256" key="1">
    <source>
        <dbReference type="ARBA" id="ARBA00004651"/>
    </source>
</evidence>
<dbReference type="Proteomes" id="UP000024533">
    <property type="component" value="Unassembled WGS sequence"/>
</dbReference>
<dbReference type="PROSITE" id="PS50850">
    <property type="entry name" value="MFS"/>
    <property type="match status" value="1"/>
</dbReference>
<evidence type="ECO:0000256" key="7">
    <source>
        <dbReference type="SAM" id="Phobius"/>
    </source>
</evidence>
<proteinExistence type="inferred from homology"/>
<evidence type="ECO:0000256" key="6">
    <source>
        <dbReference type="SAM" id="MobiDB-lite"/>
    </source>
</evidence>
<feature type="transmembrane region" description="Helical" evidence="7">
    <location>
        <begin position="403"/>
        <end position="422"/>
    </location>
</feature>
<dbReference type="GO" id="GO:0022857">
    <property type="term" value="F:transmembrane transporter activity"/>
    <property type="evidence" value="ECO:0007669"/>
    <property type="project" value="InterPro"/>
</dbReference>
<dbReference type="InterPro" id="IPR036259">
    <property type="entry name" value="MFS_trans_sf"/>
</dbReference>
<evidence type="ECO:0000256" key="5">
    <source>
        <dbReference type="ARBA" id="ARBA00023136"/>
    </source>
</evidence>
<sequence length="569" mass="61935">MGTVDKAPAQVDGQLKEIAVVANPGAVPEILAGSSLSEVVGNDDEENKTLPIGGTYKSSYRCRRVASKTVLSFQAKDPENPINWSTNKKLFILFSGIMNVLNSTLGSSLPSGAISYIAREFNIRSAEQLTLPISLFLLGYVFGPIVCGPLSESYGRKPVVIVGFAAFMLFTLACALSQSWAALLAMRFFVGVSASAPIAVVGGVFADVYDEPRTRGRYMAFFMASTCAGPIVGPPVTGFISAVNWRWSFWVGLIFAGLTAPIVLLTPETYAPVLLQQRARKLRKETGDDKIVSALDLEKKGIKETLTVTLTRPIRMIIFESIVLFTCLYLALVYAIFFMYFQTYPLIFQKTYHMSPGIAGLMYLPIGAGVAAALGLFFCWDSYLNRAKLRNAPWAGVEEYRRLPLAVVGGPLFVISLFWLGWTASPNIHWSIPMLSGIPFGAGFLLIFIAMINYLSDAYETFSASAQSAASFARSILGIALPVAAGRMYSSLGISWGCSLLAFASLAMTAIPFAFIRYGDRIRAGSLFCQHLKQLKEQKLREDLEEETSSQAAEKLVHGADQLDTSAKA</sequence>
<feature type="transmembrane region" description="Helical" evidence="7">
    <location>
        <begin position="468"/>
        <end position="488"/>
    </location>
</feature>
<comment type="subcellular location">
    <subcellularLocation>
        <location evidence="1">Cell membrane</location>
        <topology evidence="1">Multi-pass membrane protein</topology>
    </subcellularLocation>
</comment>
<dbReference type="CDD" id="cd17323">
    <property type="entry name" value="MFS_Tpo1_MDR_like"/>
    <property type="match status" value="1"/>
</dbReference>
<feature type="transmembrane region" description="Helical" evidence="7">
    <location>
        <begin position="249"/>
        <end position="275"/>
    </location>
</feature>
<dbReference type="InterPro" id="IPR011701">
    <property type="entry name" value="MFS"/>
</dbReference>
<feature type="transmembrane region" description="Helical" evidence="7">
    <location>
        <begin position="494"/>
        <end position="516"/>
    </location>
</feature>
<keyword evidence="3 7" id="KW-0812">Transmembrane</keyword>
<dbReference type="STRING" id="1215338.A0A059JHM7"/>
<organism evidence="9 10">
    <name type="scientific">Trichophyton interdigitale (strain MR816)</name>
    <dbReference type="NCBI Taxonomy" id="1215338"/>
    <lineage>
        <taxon>Eukaryota</taxon>
        <taxon>Fungi</taxon>
        <taxon>Dikarya</taxon>
        <taxon>Ascomycota</taxon>
        <taxon>Pezizomycotina</taxon>
        <taxon>Eurotiomycetes</taxon>
        <taxon>Eurotiomycetidae</taxon>
        <taxon>Onygenales</taxon>
        <taxon>Arthrodermataceae</taxon>
        <taxon>Trichophyton</taxon>
    </lineage>
</organism>
<dbReference type="Gene3D" id="1.20.1250.20">
    <property type="entry name" value="MFS general substrate transporter like domains"/>
    <property type="match status" value="1"/>
</dbReference>
<feature type="transmembrane region" description="Helical" evidence="7">
    <location>
        <begin position="434"/>
        <end position="456"/>
    </location>
</feature>
<dbReference type="InterPro" id="IPR020846">
    <property type="entry name" value="MFS_dom"/>
</dbReference>
<dbReference type="OrthoDB" id="5141738at2759"/>
<feature type="region of interest" description="Disordered" evidence="6">
    <location>
        <begin position="543"/>
        <end position="569"/>
    </location>
</feature>
<evidence type="ECO:0000256" key="3">
    <source>
        <dbReference type="ARBA" id="ARBA00022692"/>
    </source>
</evidence>
<accession>A0A059JHM7</accession>
<dbReference type="Pfam" id="PF07690">
    <property type="entry name" value="MFS_1"/>
    <property type="match status" value="1"/>
</dbReference>